<dbReference type="InterPro" id="IPR012340">
    <property type="entry name" value="NA-bd_OB-fold"/>
</dbReference>
<name>A0A397SIE0_9GLOM</name>
<comment type="caution">
    <text evidence="6">The sequence shown here is derived from an EMBL/GenBank/DDBJ whole genome shotgun (WGS) entry which is preliminary data.</text>
</comment>
<keyword evidence="3" id="KW-0227">DNA damage</keyword>
<evidence type="ECO:0000259" key="5">
    <source>
        <dbReference type="Pfam" id="PF14743"/>
    </source>
</evidence>
<feature type="domain" description="DNA ligase OB-like" evidence="5">
    <location>
        <begin position="118"/>
        <end position="165"/>
    </location>
</feature>
<dbReference type="OrthoDB" id="411785at2759"/>
<dbReference type="CDD" id="cd08041">
    <property type="entry name" value="OBF_kDNA_ligase_like"/>
    <property type="match status" value="1"/>
</dbReference>
<proteinExistence type="predicted"/>
<dbReference type="PANTHER" id="PTHR47810:SF1">
    <property type="entry name" value="DNA LIGASE B"/>
    <property type="match status" value="1"/>
</dbReference>
<keyword evidence="4" id="KW-0234">DNA repair</keyword>
<dbReference type="GO" id="GO:0006260">
    <property type="term" value="P:DNA replication"/>
    <property type="evidence" value="ECO:0007669"/>
    <property type="project" value="UniProtKB-KW"/>
</dbReference>
<protein>
    <recommendedName>
        <fullName evidence="5">DNA ligase OB-like domain-containing protein</fullName>
    </recommendedName>
</protein>
<dbReference type="STRING" id="658196.A0A397SIE0"/>
<dbReference type="SUPFAM" id="SSF50249">
    <property type="entry name" value="Nucleic acid-binding proteins"/>
    <property type="match status" value="1"/>
</dbReference>
<dbReference type="InterPro" id="IPR050326">
    <property type="entry name" value="NAD_dep_DNA_ligaseB"/>
</dbReference>
<dbReference type="AlphaFoldDB" id="A0A397SIE0"/>
<keyword evidence="2" id="KW-0235">DNA replication</keyword>
<organism evidence="6 7">
    <name type="scientific">Glomus cerebriforme</name>
    <dbReference type="NCBI Taxonomy" id="658196"/>
    <lineage>
        <taxon>Eukaryota</taxon>
        <taxon>Fungi</taxon>
        <taxon>Fungi incertae sedis</taxon>
        <taxon>Mucoromycota</taxon>
        <taxon>Glomeromycotina</taxon>
        <taxon>Glomeromycetes</taxon>
        <taxon>Glomerales</taxon>
        <taxon>Glomeraceae</taxon>
        <taxon>Glomus</taxon>
    </lineage>
</organism>
<accession>A0A397SIE0</accession>
<gene>
    <name evidence="6" type="ORF">C1645_741635</name>
</gene>
<keyword evidence="1" id="KW-0436">Ligase</keyword>
<evidence type="ECO:0000313" key="6">
    <source>
        <dbReference type="EMBL" id="RIA85372.1"/>
    </source>
</evidence>
<dbReference type="Proteomes" id="UP000265703">
    <property type="component" value="Unassembled WGS sequence"/>
</dbReference>
<dbReference type="Pfam" id="PF14743">
    <property type="entry name" value="DNA_ligase_OB_2"/>
    <property type="match status" value="1"/>
</dbReference>
<evidence type="ECO:0000256" key="4">
    <source>
        <dbReference type="ARBA" id="ARBA00023204"/>
    </source>
</evidence>
<dbReference type="GO" id="GO:0006281">
    <property type="term" value="P:DNA repair"/>
    <property type="evidence" value="ECO:0007669"/>
    <property type="project" value="UniProtKB-KW"/>
</dbReference>
<dbReference type="PANTHER" id="PTHR47810">
    <property type="entry name" value="DNA LIGASE"/>
    <property type="match status" value="1"/>
</dbReference>
<dbReference type="EMBL" id="QKYT01000430">
    <property type="protein sequence ID" value="RIA85372.1"/>
    <property type="molecule type" value="Genomic_DNA"/>
</dbReference>
<dbReference type="GO" id="GO:0016874">
    <property type="term" value="F:ligase activity"/>
    <property type="evidence" value="ECO:0007669"/>
    <property type="project" value="UniProtKB-KW"/>
</dbReference>
<keyword evidence="7" id="KW-1185">Reference proteome</keyword>
<evidence type="ECO:0000313" key="7">
    <source>
        <dbReference type="Proteomes" id="UP000265703"/>
    </source>
</evidence>
<dbReference type="Gene3D" id="3.30.470.30">
    <property type="entry name" value="DNA ligase/mRNA capping enzyme"/>
    <property type="match status" value="1"/>
</dbReference>
<dbReference type="InterPro" id="IPR029319">
    <property type="entry name" value="DNA_ligase_OB"/>
</dbReference>
<evidence type="ECO:0000256" key="2">
    <source>
        <dbReference type="ARBA" id="ARBA00022705"/>
    </source>
</evidence>
<reference evidence="6 7" key="1">
    <citation type="submission" date="2018-06" db="EMBL/GenBank/DDBJ databases">
        <title>Comparative genomics reveals the genomic features of Rhizophagus irregularis, R. cerebriforme, R. diaphanum and Gigaspora rosea, and their symbiotic lifestyle signature.</title>
        <authorList>
            <person name="Morin E."/>
            <person name="San Clemente H."/>
            <person name="Chen E.C.H."/>
            <person name="De La Providencia I."/>
            <person name="Hainaut M."/>
            <person name="Kuo A."/>
            <person name="Kohler A."/>
            <person name="Murat C."/>
            <person name="Tang N."/>
            <person name="Roy S."/>
            <person name="Loubradou J."/>
            <person name="Henrissat B."/>
            <person name="Grigoriev I.V."/>
            <person name="Corradi N."/>
            <person name="Roux C."/>
            <person name="Martin F.M."/>
        </authorList>
    </citation>
    <scope>NUCLEOTIDE SEQUENCE [LARGE SCALE GENOMIC DNA]</scope>
    <source>
        <strain evidence="6 7">DAOM 227022</strain>
    </source>
</reference>
<evidence type="ECO:0000256" key="1">
    <source>
        <dbReference type="ARBA" id="ARBA00022598"/>
    </source>
</evidence>
<sequence>MFSIWFVKDDLYINCGTNGQYENFQLLLNYCKPASMIRVRSACLAANFASSNKRRYLSTLNSELFVRRGKFQSTISIVKAGVEEWKNIRYEIFDVPSLGKIPFEDRMNHLKNMMVKNKMASGKEFKVGSRMNNYERANPLTVGSIIIYKCQELLNSSSPRFPIYLSLALDKDAPSDPDFGQS</sequence>
<evidence type="ECO:0000256" key="3">
    <source>
        <dbReference type="ARBA" id="ARBA00022763"/>
    </source>
</evidence>